<proteinExistence type="predicted"/>
<dbReference type="EMBL" id="WNLA01000026">
    <property type="protein sequence ID" value="MTW05555.1"/>
    <property type="molecule type" value="Genomic_DNA"/>
</dbReference>
<protein>
    <recommendedName>
        <fullName evidence="3">SGNH/GDSL hydrolase family protein</fullName>
    </recommendedName>
</protein>
<dbReference type="AlphaFoldDB" id="A0A6L6Q7I5"/>
<evidence type="ECO:0000313" key="1">
    <source>
        <dbReference type="EMBL" id="MTW05555.1"/>
    </source>
</evidence>
<name>A0A6L6Q7I5_9BURK</name>
<dbReference type="Proteomes" id="UP000484015">
    <property type="component" value="Unassembled WGS sequence"/>
</dbReference>
<reference evidence="1 2" key="1">
    <citation type="submission" date="2019-11" db="EMBL/GenBank/DDBJ databases">
        <title>Type strains purchased from KCTC, JCM and DSMZ.</title>
        <authorList>
            <person name="Lu H."/>
        </authorList>
    </citation>
    <scope>NUCLEOTIDE SEQUENCE [LARGE SCALE GENOMIC DNA]</scope>
    <source>
        <strain evidence="1 2">KCTC 42409</strain>
    </source>
</reference>
<keyword evidence="2" id="KW-1185">Reference proteome</keyword>
<sequence length="273" mass="30825">MGKVYYPGDQDEPGEFCSALAIGDSWFWYPNTNLLETLVRHKRTSVDHANVRLVGYLGAQLQDYVGAGRYAGQVRHWLSPNFNDFSEFYISGAGNDAVDYQLALKPDCTGAASAADCLDPQGADELLRRVSEALGALIHNIRWAYRDDDVTRPIFVHGYDYPTPDNRGFKLGPVQTGPWLAKAMNARNVPQDMPLRCGIMRILIDRLNVEALAPFDVPGNEVHYIDSRGTLRHYPDPAYKSDWTNELHPTSAGFKRIFEQHWIPRLQPYGIVR</sequence>
<organism evidence="1 2">
    <name type="scientific">Pseudoduganella ginsengisoli</name>
    <dbReference type="NCBI Taxonomy" id="1462440"/>
    <lineage>
        <taxon>Bacteria</taxon>
        <taxon>Pseudomonadati</taxon>
        <taxon>Pseudomonadota</taxon>
        <taxon>Betaproteobacteria</taxon>
        <taxon>Burkholderiales</taxon>
        <taxon>Oxalobacteraceae</taxon>
        <taxon>Telluria group</taxon>
        <taxon>Pseudoduganella</taxon>
    </lineage>
</organism>
<accession>A0A6L6Q7I5</accession>
<gene>
    <name evidence="1" type="ORF">GM668_26090</name>
</gene>
<evidence type="ECO:0008006" key="3">
    <source>
        <dbReference type="Google" id="ProtNLM"/>
    </source>
</evidence>
<comment type="caution">
    <text evidence="1">The sequence shown here is derived from an EMBL/GenBank/DDBJ whole genome shotgun (WGS) entry which is preliminary data.</text>
</comment>
<evidence type="ECO:0000313" key="2">
    <source>
        <dbReference type="Proteomes" id="UP000484015"/>
    </source>
</evidence>
<dbReference type="RefSeq" id="WP_155441905.1">
    <property type="nucleotide sequence ID" value="NZ_WNLA01000026.1"/>
</dbReference>
<dbReference type="OrthoDB" id="6194308at2"/>